<feature type="chain" id="PRO_5019523104" description="Ig-like domain-containing protein" evidence="1">
    <location>
        <begin position="22"/>
        <end position="1216"/>
    </location>
</feature>
<dbReference type="InterPro" id="IPR049804">
    <property type="entry name" value="Choice_anch_L"/>
</dbReference>
<dbReference type="NCBIfam" id="NF038133">
    <property type="entry name" value="choice_anch_L"/>
    <property type="match status" value="1"/>
</dbReference>
<evidence type="ECO:0000256" key="1">
    <source>
        <dbReference type="SAM" id="SignalP"/>
    </source>
</evidence>
<dbReference type="AlphaFoldDB" id="A0A420DH28"/>
<gene>
    <name evidence="2" type="ORF">BXY80_2299</name>
</gene>
<reference evidence="2 3" key="1">
    <citation type="submission" date="2018-09" db="EMBL/GenBank/DDBJ databases">
        <title>Genomic Encyclopedia of Archaeal and Bacterial Type Strains, Phase II (KMG-II): from individual species to whole genera.</title>
        <authorList>
            <person name="Goeker M."/>
        </authorList>
    </citation>
    <scope>NUCLEOTIDE SEQUENCE [LARGE SCALE GENOMIC DNA]</scope>
    <source>
        <strain evidence="2 3">DSM 26283</strain>
    </source>
</reference>
<dbReference type="EMBL" id="RAQJ01000004">
    <property type="protein sequence ID" value="RKE92380.1"/>
    <property type="molecule type" value="Genomic_DNA"/>
</dbReference>
<organism evidence="2 3">
    <name type="scientific">Ichthyenterobacterium magnum</name>
    <dbReference type="NCBI Taxonomy" id="1230530"/>
    <lineage>
        <taxon>Bacteria</taxon>
        <taxon>Pseudomonadati</taxon>
        <taxon>Bacteroidota</taxon>
        <taxon>Flavobacteriia</taxon>
        <taxon>Flavobacteriales</taxon>
        <taxon>Flavobacteriaceae</taxon>
        <taxon>Ichthyenterobacterium</taxon>
    </lineage>
</organism>
<dbReference type="Proteomes" id="UP000284892">
    <property type="component" value="Unassembled WGS sequence"/>
</dbReference>
<comment type="caution">
    <text evidence="2">The sequence shown here is derived from an EMBL/GenBank/DDBJ whole genome shotgun (WGS) entry which is preliminary data.</text>
</comment>
<proteinExistence type="predicted"/>
<accession>A0A420DH28</accession>
<feature type="non-terminal residue" evidence="2">
    <location>
        <position position="1216"/>
    </location>
</feature>
<evidence type="ECO:0000313" key="2">
    <source>
        <dbReference type="EMBL" id="RKE92380.1"/>
    </source>
</evidence>
<sequence>MKTFLFSLLVYLCLLCNFAFSQQIIIDNSFTEQQLVENDLIQGCVETSNISSQVNGSINGFNSFGYFERGSSNFPFENGIMLSTGNASSGGNVVNSAILNEGENNWTTDSDLETALGITGTLNATSIEFDFVSVANQIQFNYILASEEYFGNFPCQYSDGFAFLIRQSGTNDPYTNIAVIPGTTTPVNTNTIHDEIVGFCDASNQQYFQGFNLGDTNYNGRTSVMTATATIIPNVQYHIKLVIADQTDENYDSAVFIQGNSFNASVDLGDDITTCADVITLDGNIDNPLATYTWLLDNNPINGEIQPTLNVNQSGNYRVVIDIPLSNSTCVIDDDVNVSLSSTQSANPVSDYELCDDSSGNQVETFDLSNKDTEVIASVPVSSYNISYHASANDAQDNINAITAPIQNISNPQTIFVRIEDTINGCLAFSNFNLIVNALPTIVNPSPLFVCDDTTADGFTTIDLSQKDNEITNGQNNLIVTYHYTQTDATNGVNSIPLPYVNTNPTEQLFVNVTNSQTGCSTTTSLDVEVLNNPVINTDNHYIDACDPEHDGFATFDLTSIINDVLEGLTGVTVTFHETQDDANLGVNAIVNDTSYDNIVFEEQVVFIRVEDNITGCASTTPIEIHANLLLTATNIRDFSLCDVDNDGVQEFDLINVTGSIVNDLEDITIVFYETESDRDNQINPIDTLVPFSPVTNPQTLYITLSSPTCDEVEDIDLILNPVIEFNSIGSVPICDTDQDGFTPIDLTSFDTQITNGQSGFTVSYFETESDANSNTNELPSLYTNTSNPQTLYTRIRSTQTGCSDINSFEIEVLPAPISSTPSDIIICDNDQDGISVINLDLKISELVTDTNERVITFHNSQSDANTTTNPISSQTTYPATTETIYARIENTITGCHSTENFEVIVNTLPVFIPISNYKICEDSSDGIGDFLFSTKDTEILNNQTGKQVLYFENQQDAENRTNSIDKNNAYPNTSNPQTIYVRVENDTDVDCFGTSSFIIEVGTNPQFNQPTDIFLCDDASDDGITTFNLASKITEISQGINDTLDISFYTSQANAENQTNPIALQFENTVNPQTIYAVIDNGTICNSIATFGLNVIQSPDVNPALPITLCDDNYDGFVTFDLTDSELDILDVRQDDIVVTYFETMSDLDADINAIQNPNNYTNISNPQTVFIRVTNTVSNCYLSVPLDIDINLPPAINPFNTFEVCNNEDNTVDL</sequence>
<evidence type="ECO:0008006" key="4">
    <source>
        <dbReference type="Google" id="ProtNLM"/>
    </source>
</evidence>
<keyword evidence="3" id="KW-1185">Reference proteome</keyword>
<name>A0A420DH28_9FLAO</name>
<dbReference type="RefSeq" id="WP_147376129.1">
    <property type="nucleotide sequence ID" value="NZ_RAQJ01000004.1"/>
</dbReference>
<keyword evidence="1" id="KW-0732">Signal</keyword>
<dbReference type="OrthoDB" id="9765926at2"/>
<evidence type="ECO:0000313" key="3">
    <source>
        <dbReference type="Proteomes" id="UP000284892"/>
    </source>
</evidence>
<feature type="signal peptide" evidence="1">
    <location>
        <begin position="1"/>
        <end position="21"/>
    </location>
</feature>
<protein>
    <recommendedName>
        <fullName evidence="4">Ig-like domain-containing protein</fullName>
    </recommendedName>
</protein>